<reference evidence="3" key="1">
    <citation type="journal article" date="2019" name="Int. J. Syst. Evol. Microbiol.">
        <title>The Global Catalogue of Microorganisms (GCM) 10K type strain sequencing project: providing services to taxonomists for standard genome sequencing and annotation.</title>
        <authorList>
            <consortium name="The Broad Institute Genomics Platform"/>
            <consortium name="The Broad Institute Genome Sequencing Center for Infectious Disease"/>
            <person name="Wu L."/>
            <person name="Ma J."/>
        </authorList>
    </citation>
    <scope>NUCLEOTIDE SEQUENCE [LARGE SCALE GENOMIC DNA]</scope>
    <source>
        <strain evidence="3">JCM 31486</strain>
    </source>
</reference>
<evidence type="ECO:0000313" key="3">
    <source>
        <dbReference type="Proteomes" id="UP001597045"/>
    </source>
</evidence>
<dbReference type="InterPro" id="IPR010499">
    <property type="entry name" value="AraC_E-bd"/>
</dbReference>
<accession>A0ABW3M1C9</accession>
<dbReference type="InterPro" id="IPR011256">
    <property type="entry name" value="Reg_factor_effector_dom_sf"/>
</dbReference>
<dbReference type="SUPFAM" id="SSF55136">
    <property type="entry name" value="Probable bacterial effector-binding domain"/>
    <property type="match status" value="1"/>
</dbReference>
<dbReference type="SMART" id="SM00871">
    <property type="entry name" value="AraC_E_bind"/>
    <property type="match status" value="1"/>
</dbReference>
<keyword evidence="3" id="KW-1185">Reference proteome</keyword>
<dbReference type="Pfam" id="PF06445">
    <property type="entry name" value="GyrI-like"/>
    <property type="match status" value="1"/>
</dbReference>
<dbReference type="Gene3D" id="3.20.80.10">
    <property type="entry name" value="Regulatory factor, effector binding domain"/>
    <property type="match status" value="1"/>
</dbReference>
<dbReference type="EMBL" id="JBHTIS010000048">
    <property type="protein sequence ID" value="MFD1044408.1"/>
    <property type="molecule type" value="Genomic_DNA"/>
</dbReference>
<comment type="caution">
    <text evidence="2">The sequence shown here is derived from an EMBL/GenBank/DDBJ whole genome shotgun (WGS) entry which is preliminary data.</text>
</comment>
<gene>
    <name evidence="2" type="ORF">ACFQ1S_01770</name>
</gene>
<protein>
    <submittedName>
        <fullName evidence="2">GyrI-like domain-containing protein</fullName>
    </submittedName>
</protein>
<dbReference type="Proteomes" id="UP001597045">
    <property type="component" value="Unassembled WGS sequence"/>
</dbReference>
<feature type="domain" description="AraC effector-binding" evidence="1">
    <location>
        <begin position="4"/>
        <end position="148"/>
    </location>
</feature>
<evidence type="ECO:0000259" key="1">
    <source>
        <dbReference type="SMART" id="SM00871"/>
    </source>
</evidence>
<organism evidence="2 3">
    <name type="scientific">Kibdelosporangium lantanae</name>
    <dbReference type="NCBI Taxonomy" id="1497396"/>
    <lineage>
        <taxon>Bacteria</taxon>
        <taxon>Bacillati</taxon>
        <taxon>Actinomycetota</taxon>
        <taxon>Actinomycetes</taxon>
        <taxon>Pseudonocardiales</taxon>
        <taxon>Pseudonocardiaceae</taxon>
        <taxon>Kibdelosporangium</taxon>
    </lineage>
</organism>
<dbReference type="InterPro" id="IPR029442">
    <property type="entry name" value="GyrI-like"/>
</dbReference>
<sequence length="150" mass="16706">MTTYEITLEEVPARPTLVVPAATTWSEFPTLWKQLLNEVWTCLHANDIRGGCPNVMLYLDDVPHVEVGVLDREQCSPSGRVVRSALPSGRVVTTVHQGPYNGLGDAHEAVHAWCADAGVHLSRVRWEVYGPHRDDPAELRTEVTWLVENA</sequence>
<name>A0ABW3M1C9_9PSEU</name>
<proteinExistence type="predicted"/>
<evidence type="ECO:0000313" key="2">
    <source>
        <dbReference type="EMBL" id="MFD1044408.1"/>
    </source>
</evidence>